<evidence type="ECO:0000313" key="1">
    <source>
        <dbReference type="EMBL" id="DAE04518.1"/>
    </source>
</evidence>
<dbReference type="PANTHER" id="PTHR14136:SF17">
    <property type="entry name" value="BTB_POZ DOMAIN-CONTAINING PROTEIN KCTD9"/>
    <property type="match status" value="1"/>
</dbReference>
<dbReference type="SUPFAM" id="SSF141571">
    <property type="entry name" value="Pentapeptide repeat-like"/>
    <property type="match status" value="1"/>
</dbReference>
<sequence length="194" mass="21126">MLKKETMTAQEFEATLTEQLNRKHKLEYENAEVDEFLTAFMLKDCSGMNFAGRKFAPETSLRGVILCGANLSEASLPCADLTDADMRGADLKNAHLGWADLRGADLRGADLKNADLRGANLEGAVLDDFDNCVLPCGANCDDDQIMAALRNVFCIALASDNASDGLKASLEDMGLRELIGAERIKCYKRRLSIG</sequence>
<dbReference type="InterPro" id="IPR001646">
    <property type="entry name" value="5peptide_repeat"/>
</dbReference>
<dbReference type="EMBL" id="BK015390">
    <property type="protein sequence ID" value="DAE04518.1"/>
    <property type="molecule type" value="Genomic_DNA"/>
</dbReference>
<accession>A0A8S5PBS1</accession>
<dbReference type="Gene3D" id="2.160.20.80">
    <property type="entry name" value="E3 ubiquitin-protein ligase SopA"/>
    <property type="match status" value="1"/>
</dbReference>
<dbReference type="PANTHER" id="PTHR14136">
    <property type="entry name" value="BTB_POZ DOMAIN-CONTAINING PROTEIN KCTD9"/>
    <property type="match status" value="1"/>
</dbReference>
<reference evidence="1" key="1">
    <citation type="journal article" date="2021" name="Proc. Natl. Acad. Sci. U.S.A.">
        <title>A Catalog of Tens of Thousands of Viruses from Human Metagenomes Reveals Hidden Associations with Chronic Diseases.</title>
        <authorList>
            <person name="Tisza M.J."/>
            <person name="Buck C.B."/>
        </authorList>
    </citation>
    <scope>NUCLEOTIDE SEQUENCE</scope>
    <source>
        <strain evidence="1">Ct0UO21</strain>
    </source>
</reference>
<name>A0A8S5PBS1_9CAUD</name>
<dbReference type="InterPro" id="IPR051082">
    <property type="entry name" value="Pentapeptide-BTB/POZ_domain"/>
</dbReference>
<dbReference type="Pfam" id="PF00805">
    <property type="entry name" value="Pentapeptide"/>
    <property type="match status" value="1"/>
</dbReference>
<protein>
    <submittedName>
        <fullName evidence="1">Pentapeptide repeat protein</fullName>
    </submittedName>
</protein>
<proteinExistence type="predicted"/>
<organism evidence="1">
    <name type="scientific">Siphoviridae sp. ct0UO21</name>
    <dbReference type="NCBI Taxonomy" id="2825293"/>
    <lineage>
        <taxon>Viruses</taxon>
        <taxon>Duplodnaviria</taxon>
        <taxon>Heunggongvirae</taxon>
        <taxon>Uroviricota</taxon>
        <taxon>Caudoviricetes</taxon>
    </lineage>
</organism>